<keyword evidence="2" id="KW-1185">Reference proteome</keyword>
<evidence type="ECO:0000313" key="1">
    <source>
        <dbReference type="EMBL" id="RIY34396.1"/>
    </source>
</evidence>
<gene>
    <name evidence="1" type="ORF">CKF58_08215</name>
</gene>
<protein>
    <submittedName>
        <fullName evidence="1">Uncharacterized protein</fullName>
    </submittedName>
</protein>
<dbReference type="EMBL" id="NRJG01000209">
    <property type="protein sequence ID" value="RIY34396.1"/>
    <property type="molecule type" value="Genomic_DNA"/>
</dbReference>
<evidence type="ECO:0000313" key="2">
    <source>
        <dbReference type="Proteomes" id="UP000265916"/>
    </source>
</evidence>
<proteinExistence type="predicted"/>
<dbReference type="RefSeq" id="WP_119532780.1">
    <property type="nucleotide sequence ID" value="NZ_JBHSSP010000010.1"/>
</dbReference>
<dbReference type="Proteomes" id="UP000265916">
    <property type="component" value="Unassembled WGS sequence"/>
</dbReference>
<dbReference type="AlphaFoldDB" id="A0A3A1YAN1"/>
<reference evidence="1 2" key="1">
    <citation type="submission" date="2017-08" db="EMBL/GenBank/DDBJ databases">
        <title>Reclassification of Bisgaard taxon 37 and 44.</title>
        <authorList>
            <person name="Christensen H."/>
        </authorList>
    </citation>
    <scope>NUCLEOTIDE SEQUENCE [LARGE SCALE GENOMIC DNA]</scope>
    <source>
        <strain evidence="1 2">111</strain>
    </source>
</reference>
<sequence>MLRFPKKLESSAKLALKYIKEQGNISAACKQYNITRYRVMQFAKLTGVYKALFRKRITVVKRDKQLLNHVVYVFYRVD</sequence>
<accession>A0A3A1YAN1</accession>
<name>A0A3A1YAN1_9GAMM</name>
<organism evidence="1 2">
    <name type="scientific">Psittacicella hinzii</name>
    <dbReference type="NCBI Taxonomy" id="2028575"/>
    <lineage>
        <taxon>Bacteria</taxon>
        <taxon>Pseudomonadati</taxon>
        <taxon>Pseudomonadota</taxon>
        <taxon>Gammaproteobacteria</taxon>
        <taxon>Pasteurellales</taxon>
        <taxon>Psittacicellaceae</taxon>
        <taxon>Psittacicella</taxon>
    </lineage>
</organism>
<comment type="caution">
    <text evidence="1">The sequence shown here is derived from an EMBL/GenBank/DDBJ whole genome shotgun (WGS) entry which is preliminary data.</text>
</comment>